<organism evidence="1 2">
    <name type="scientific">Fictibacillus arsenicus</name>
    <dbReference type="NCBI Taxonomy" id="255247"/>
    <lineage>
        <taxon>Bacteria</taxon>
        <taxon>Bacillati</taxon>
        <taxon>Bacillota</taxon>
        <taxon>Bacilli</taxon>
        <taxon>Bacillales</taxon>
        <taxon>Fictibacillaceae</taxon>
        <taxon>Fictibacillus</taxon>
    </lineage>
</organism>
<accession>A0A1V3GB18</accession>
<proteinExistence type="predicted"/>
<dbReference type="EMBL" id="MQMF01000001">
    <property type="protein sequence ID" value="OOE14045.1"/>
    <property type="molecule type" value="Genomic_DNA"/>
</dbReference>
<evidence type="ECO:0000313" key="1">
    <source>
        <dbReference type="EMBL" id="OOE14045.1"/>
    </source>
</evidence>
<gene>
    <name evidence="1" type="ORF">UN64_02190</name>
</gene>
<evidence type="ECO:0000313" key="2">
    <source>
        <dbReference type="Proteomes" id="UP000188597"/>
    </source>
</evidence>
<dbReference type="OrthoDB" id="9791898at2"/>
<dbReference type="RefSeq" id="WP_077359460.1">
    <property type="nucleotide sequence ID" value="NZ_MQMF01000001.1"/>
</dbReference>
<sequence length="135" mass="15808">MYPETTDYETIDSFDNADLKGLEKIINDLKSNAPYIQWDTSWHDYETLSGEITNYVTLKVPLEQYDDAEEFYEMYTSGEDISGYVPKGRFPGVYNFIEGEWELNKSIVEFIDLLSFLDHELYYATQTPILELLNL</sequence>
<protein>
    <submittedName>
        <fullName evidence="1">Uncharacterized protein</fullName>
    </submittedName>
</protein>
<dbReference type="AlphaFoldDB" id="A0A1V3GB18"/>
<comment type="caution">
    <text evidence="1">The sequence shown here is derived from an EMBL/GenBank/DDBJ whole genome shotgun (WGS) entry which is preliminary data.</text>
</comment>
<name>A0A1V3GB18_9BACL</name>
<reference evidence="1 2" key="1">
    <citation type="submission" date="2016-11" db="EMBL/GenBank/DDBJ databases">
        <authorList>
            <person name="Jaros S."/>
            <person name="Januszkiewicz K."/>
            <person name="Wedrychowicz H."/>
        </authorList>
    </citation>
    <scope>NUCLEOTIDE SEQUENCE [LARGE SCALE GENOMIC DNA]</scope>
    <source>
        <strain evidence="1 2">Con a/3</strain>
    </source>
</reference>
<dbReference type="Proteomes" id="UP000188597">
    <property type="component" value="Unassembled WGS sequence"/>
</dbReference>